<accession>A0AA95SAK6</accession>
<gene>
    <name evidence="1" type="ORF">QNH39_23350</name>
</gene>
<dbReference type="KEGG" id="nnv:QNH39_23350"/>
<name>A0AA95SAK6_9BACI</name>
<organism evidence="1 2">
    <name type="scientific">Neobacillus novalis</name>
    <dbReference type="NCBI Taxonomy" id="220687"/>
    <lineage>
        <taxon>Bacteria</taxon>
        <taxon>Bacillati</taxon>
        <taxon>Bacillota</taxon>
        <taxon>Bacilli</taxon>
        <taxon>Bacillales</taxon>
        <taxon>Bacillaceae</taxon>
        <taxon>Neobacillus</taxon>
    </lineage>
</organism>
<evidence type="ECO:0000313" key="2">
    <source>
        <dbReference type="Proteomes" id="UP001178288"/>
    </source>
</evidence>
<dbReference type="AlphaFoldDB" id="A0AA95SAK6"/>
<reference evidence="1" key="1">
    <citation type="submission" date="2023-05" db="EMBL/GenBank/DDBJ databases">
        <title>Comparative genomics of Bacillaceae isolates and their secondary metabolite potential.</title>
        <authorList>
            <person name="Song L."/>
            <person name="Nielsen L.J."/>
            <person name="Mohite O."/>
            <person name="Xu X."/>
            <person name="Weber T."/>
            <person name="Kovacs A.T."/>
        </authorList>
    </citation>
    <scope>NUCLEOTIDE SEQUENCE</scope>
    <source>
        <strain evidence="1">XLM17</strain>
    </source>
</reference>
<evidence type="ECO:0000313" key="1">
    <source>
        <dbReference type="EMBL" id="WHY85514.1"/>
    </source>
</evidence>
<sequence length="54" mass="6509">MLKMFIKGRYFYHIFQHRHIELLQQDCLCEDLKARLKIKSTYHNSKAVELGSLI</sequence>
<dbReference type="EMBL" id="CP126114">
    <property type="protein sequence ID" value="WHY85514.1"/>
    <property type="molecule type" value="Genomic_DNA"/>
</dbReference>
<dbReference type="Proteomes" id="UP001178288">
    <property type="component" value="Chromosome"/>
</dbReference>
<dbReference type="RefSeq" id="WP_156482321.1">
    <property type="nucleotide sequence ID" value="NZ_CP126114.1"/>
</dbReference>
<proteinExistence type="predicted"/>
<protein>
    <submittedName>
        <fullName evidence="1">Uncharacterized protein</fullName>
    </submittedName>
</protein>
<keyword evidence="2" id="KW-1185">Reference proteome</keyword>